<reference evidence="2 3" key="1">
    <citation type="submission" date="2019-06" db="EMBL/GenBank/DDBJ databases">
        <authorList>
            <person name="Broberg M."/>
        </authorList>
    </citation>
    <scope>NUCLEOTIDE SEQUENCE [LARGE SCALE GENOMIC DNA]</scope>
</reference>
<comment type="caution">
    <text evidence="2">The sequence shown here is derived from an EMBL/GenBank/DDBJ whole genome shotgun (WGS) entry which is preliminary data.</text>
</comment>
<evidence type="ECO:0000313" key="3">
    <source>
        <dbReference type="Proteomes" id="UP000766486"/>
    </source>
</evidence>
<organism evidence="2 3">
    <name type="scientific">Bionectria ochroleuca</name>
    <name type="common">Gliocladium roseum</name>
    <dbReference type="NCBI Taxonomy" id="29856"/>
    <lineage>
        <taxon>Eukaryota</taxon>
        <taxon>Fungi</taxon>
        <taxon>Dikarya</taxon>
        <taxon>Ascomycota</taxon>
        <taxon>Pezizomycotina</taxon>
        <taxon>Sordariomycetes</taxon>
        <taxon>Hypocreomycetidae</taxon>
        <taxon>Hypocreales</taxon>
        <taxon>Bionectriaceae</taxon>
        <taxon>Clonostachys</taxon>
    </lineage>
</organism>
<gene>
    <name evidence="2" type="ORF">CLO192961_LOCUS273290</name>
</gene>
<evidence type="ECO:0000313" key="2">
    <source>
        <dbReference type="EMBL" id="VUC29967.1"/>
    </source>
</evidence>
<dbReference type="EMBL" id="CABFNS010000812">
    <property type="protein sequence ID" value="VUC29967.1"/>
    <property type="molecule type" value="Genomic_DNA"/>
</dbReference>
<protein>
    <submittedName>
        <fullName evidence="2">Uncharacterized protein</fullName>
    </submittedName>
</protein>
<evidence type="ECO:0000256" key="1">
    <source>
        <dbReference type="SAM" id="MobiDB-lite"/>
    </source>
</evidence>
<dbReference type="Proteomes" id="UP000766486">
    <property type="component" value="Unassembled WGS sequence"/>
</dbReference>
<accession>A0ABY6UI94</accession>
<keyword evidence="3" id="KW-1185">Reference proteome</keyword>
<proteinExistence type="predicted"/>
<name>A0ABY6UI94_BIOOC</name>
<feature type="region of interest" description="Disordered" evidence="1">
    <location>
        <begin position="282"/>
        <end position="302"/>
    </location>
</feature>
<sequence length="605" mass="65939">MESPWGKDALLIKTISTAPHGLSATTRWYHEATVTKGKLINFYCVNCGVTGSLEMAGNVTIDGLRGIKDGKVVGTIEISVGLGLGIYAQHTIEHAFTKDLYDIPISPFTVGFATVGPMLSIGTEMKFHYNHKTKNMSYTNFKPEFIPSFAAEGSVTLAAQFGVPLGLEVGLTFFSSCEACKGSIGIATTPSIIAAATVAVEASGNLTVPISSADKAEGVTKKLDAGIKPVNNCTGISTTISVRNDLAGKFEGFGLVKKDWALHKTPDYILASYCIGGNKTDGTSRGRTGWQGPADGGKKDKRSISAGNLESLHESEVVSEQLIDLTERDESHEFYDLTEYIVEEIEQVDFNEASLSATPYALSDDEFKIFWFSSLSVDGDDSHILAACNDGNVYVQKDTVVNNLPWHMTCTTLNTMSVVGVSRLRYTDEEHVPGTSVYVGLAPYYYDDDDSQEEPRPSMLVAVDKNDNILFPAVCTYKDGQGAKIYVIGEDIEAGLAMLESPDVKYTITNGDVDKCNLLLLSVTSPVDGAWSEYDDDARANYNADPLEYEFEESLFNQDQLNLPDSLLDADDDRFTDLDVIWDDDWFGEDLDLLDGDLSWLNGIE</sequence>